<keyword evidence="4" id="KW-1133">Transmembrane helix</keyword>
<feature type="transmembrane region" description="Helical" evidence="4">
    <location>
        <begin position="15"/>
        <end position="38"/>
    </location>
</feature>
<dbReference type="PANTHER" id="PTHR22923:SF62">
    <property type="entry name" value="CVP18"/>
    <property type="match status" value="1"/>
</dbReference>
<dbReference type="InterPro" id="IPR008983">
    <property type="entry name" value="Tumour_necrosis_fac-like_dom"/>
</dbReference>
<proteinExistence type="predicted"/>
<sequence>MKCCEKYYIQYTNGMVASIAINTCIQISLFLVCCILQVSDCHSKSIQQQNVSVDETQDERIFALESTIKKLETIVQNVTKSKDKSEQPVMFYAKIANRDFTLHILSTVVFETVILNIGGCYDKYDGIFVAPRKGVYMFSWTVSTQSSKHAVTELVVEDKIISTTGNTDNAGGIHSASMTALCNMDKNEHAFIRTANHASANDFYSKPAYPQTSFLGMLVYNEK</sequence>
<accession>A0A8B6DND4</accession>
<evidence type="ECO:0000256" key="4">
    <source>
        <dbReference type="SAM" id="Phobius"/>
    </source>
</evidence>
<dbReference type="Proteomes" id="UP000596742">
    <property type="component" value="Unassembled WGS sequence"/>
</dbReference>
<dbReference type="PANTHER" id="PTHR22923">
    <property type="entry name" value="CEREBELLIN-RELATED"/>
    <property type="match status" value="1"/>
</dbReference>
<dbReference type="SUPFAM" id="SSF49842">
    <property type="entry name" value="TNF-like"/>
    <property type="match status" value="1"/>
</dbReference>
<evidence type="ECO:0000313" key="7">
    <source>
        <dbReference type="Proteomes" id="UP000596742"/>
    </source>
</evidence>
<dbReference type="Pfam" id="PF00386">
    <property type="entry name" value="C1q"/>
    <property type="match status" value="1"/>
</dbReference>
<dbReference type="OrthoDB" id="6154955at2759"/>
<protein>
    <recommendedName>
        <fullName evidence="5">C1q domain-containing protein</fullName>
    </recommendedName>
</protein>
<comment type="caution">
    <text evidence="6">The sequence shown here is derived from an EMBL/GenBank/DDBJ whole genome shotgun (WGS) entry which is preliminary data.</text>
</comment>
<dbReference type="InterPro" id="IPR050822">
    <property type="entry name" value="Cerebellin_Synaptic_Org"/>
</dbReference>
<keyword evidence="4" id="KW-0812">Transmembrane</keyword>
<evidence type="ECO:0000313" key="6">
    <source>
        <dbReference type="EMBL" id="VDI21794.1"/>
    </source>
</evidence>
<reference evidence="6" key="1">
    <citation type="submission" date="2018-11" db="EMBL/GenBank/DDBJ databases">
        <authorList>
            <person name="Alioto T."/>
            <person name="Alioto T."/>
        </authorList>
    </citation>
    <scope>NUCLEOTIDE SEQUENCE</scope>
</reference>
<dbReference type="PROSITE" id="PS50871">
    <property type="entry name" value="C1Q"/>
    <property type="match status" value="1"/>
</dbReference>
<evidence type="ECO:0000256" key="1">
    <source>
        <dbReference type="ARBA" id="ARBA00004613"/>
    </source>
</evidence>
<keyword evidence="7" id="KW-1185">Reference proteome</keyword>
<dbReference type="Gene3D" id="2.60.120.40">
    <property type="match status" value="1"/>
</dbReference>
<evidence type="ECO:0000259" key="5">
    <source>
        <dbReference type="PROSITE" id="PS50871"/>
    </source>
</evidence>
<dbReference type="SMART" id="SM00110">
    <property type="entry name" value="C1Q"/>
    <property type="match status" value="1"/>
</dbReference>
<feature type="domain" description="C1q" evidence="5">
    <location>
        <begin position="84"/>
        <end position="223"/>
    </location>
</feature>
<keyword evidence="4" id="KW-0472">Membrane</keyword>
<keyword evidence="3" id="KW-0732">Signal</keyword>
<dbReference type="AlphaFoldDB" id="A0A8B6DND4"/>
<name>A0A8B6DND4_MYTGA</name>
<dbReference type="EMBL" id="UYJE01003716">
    <property type="protein sequence ID" value="VDI21794.1"/>
    <property type="molecule type" value="Genomic_DNA"/>
</dbReference>
<evidence type="ECO:0000256" key="3">
    <source>
        <dbReference type="ARBA" id="ARBA00022729"/>
    </source>
</evidence>
<gene>
    <name evidence="6" type="ORF">MGAL_10B036309</name>
</gene>
<evidence type="ECO:0000256" key="2">
    <source>
        <dbReference type="ARBA" id="ARBA00022525"/>
    </source>
</evidence>
<dbReference type="PRINTS" id="PR00007">
    <property type="entry name" value="COMPLEMNTC1Q"/>
</dbReference>
<comment type="subcellular location">
    <subcellularLocation>
        <location evidence="1">Secreted</location>
    </subcellularLocation>
</comment>
<keyword evidence="2" id="KW-0964">Secreted</keyword>
<dbReference type="InterPro" id="IPR001073">
    <property type="entry name" value="C1q_dom"/>
</dbReference>
<dbReference type="GO" id="GO:0005615">
    <property type="term" value="C:extracellular space"/>
    <property type="evidence" value="ECO:0007669"/>
    <property type="project" value="TreeGrafter"/>
</dbReference>
<organism evidence="6 7">
    <name type="scientific">Mytilus galloprovincialis</name>
    <name type="common">Mediterranean mussel</name>
    <dbReference type="NCBI Taxonomy" id="29158"/>
    <lineage>
        <taxon>Eukaryota</taxon>
        <taxon>Metazoa</taxon>
        <taxon>Spiralia</taxon>
        <taxon>Lophotrochozoa</taxon>
        <taxon>Mollusca</taxon>
        <taxon>Bivalvia</taxon>
        <taxon>Autobranchia</taxon>
        <taxon>Pteriomorphia</taxon>
        <taxon>Mytilida</taxon>
        <taxon>Mytiloidea</taxon>
        <taxon>Mytilidae</taxon>
        <taxon>Mytilinae</taxon>
        <taxon>Mytilus</taxon>
    </lineage>
</organism>